<organism evidence="2 3">
    <name type="scientific">Rivihabitans pingtungensis</name>
    <dbReference type="NCBI Taxonomy" id="1054498"/>
    <lineage>
        <taxon>Bacteria</taxon>
        <taxon>Pseudomonadati</taxon>
        <taxon>Pseudomonadota</taxon>
        <taxon>Betaproteobacteria</taxon>
        <taxon>Neisseriales</taxon>
        <taxon>Aquaspirillaceae</taxon>
        <taxon>Rivihabitans</taxon>
    </lineage>
</organism>
<proteinExistence type="predicted"/>
<dbReference type="OrthoDB" id="8617431at2"/>
<feature type="signal peptide" evidence="1">
    <location>
        <begin position="1"/>
        <end position="23"/>
    </location>
</feature>
<evidence type="ECO:0000313" key="2">
    <source>
        <dbReference type="EMBL" id="PXX79178.1"/>
    </source>
</evidence>
<protein>
    <recommendedName>
        <fullName evidence="4">YfdX protein</fullName>
    </recommendedName>
</protein>
<feature type="chain" id="PRO_5016270287" description="YfdX protein" evidence="1">
    <location>
        <begin position="24"/>
        <end position="225"/>
    </location>
</feature>
<name>A0A318KQW8_9NEIS</name>
<reference evidence="2 3" key="1">
    <citation type="submission" date="2018-05" db="EMBL/GenBank/DDBJ databases">
        <title>Genomic Encyclopedia of Type Strains, Phase IV (KMG-IV): sequencing the most valuable type-strain genomes for metagenomic binning, comparative biology and taxonomic classification.</title>
        <authorList>
            <person name="Goeker M."/>
        </authorList>
    </citation>
    <scope>NUCLEOTIDE SEQUENCE [LARGE SCALE GENOMIC DNA]</scope>
    <source>
        <strain evidence="2 3">DSM 29661</strain>
    </source>
</reference>
<accession>A0A318KQW8</accession>
<evidence type="ECO:0000256" key="1">
    <source>
        <dbReference type="SAM" id="SignalP"/>
    </source>
</evidence>
<dbReference type="EMBL" id="QJKI01000008">
    <property type="protein sequence ID" value="PXX79178.1"/>
    <property type="molecule type" value="Genomic_DNA"/>
</dbReference>
<keyword evidence="1" id="KW-0732">Signal</keyword>
<keyword evidence="3" id="KW-1185">Reference proteome</keyword>
<dbReference type="AlphaFoldDB" id="A0A318KQW8"/>
<dbReference type="Proteomes" id="UP000247555">
    <property type="component" value="Unassembled WGS sequence"/>
</dbReference>
<comment type="caution">
    <text evidence="2">The sequence shown here is derived from an EMBL/GenBank/DDBJ whole genome shotgun (WGS) entry which is preliminary data.</text>
</comment>
<evidence type="ECO:0000313" key="3">
    <source>
        <dbReference type="Proteomes" id="UP000247555"/>
    </source>
</evidence>
<evidence type="ECO:0008006" key="4">
    <source>
        <dbReference type="Google" id="ProtNLM"/>
    </source>
</evidence>
<gene>
    <name evidence="2" type="ORF">DFR34_10869</name>
</gene>
<sequence length="225" mass="23580">MKKAKIAATLLALSMAAGHQAHAFGLGDLTKAVTGTTASTSNVSGDDVDAFIQTARQADQLINQSARLIYLALASQEEKAKHEAAIKAANEMTDVSEKKAKLEQINADTATALQKTLNNQETVNSINKMNAAQRKNLAGSAFNFMLGLMKDKELAQRSTNLVSGVSSNPMLAPKLVNLKEAVNSVSGQVTNGVKIADGLVSLAKAGNMKIMPASTSDKPVAVSEL</sequence>